<dbReference type="EMBL" id="GILB01013929">
    <property type="protein sequence ID" value="NUU94262.1"/>
    <property type="molecule type" value="Transcribed_RNA"/>
</dbReference>
<sequence>MSLADAYFVKNIINKRSLLALSLFEYCFFWQNAAEKPPFFLPSWTAMYVINTFVVVWVLVVGFGFGGWASVTNFVRQVDTFGLFAKCYQCKPAVAAPPRPH</sequence>
<name>A0A6M2FA13_9ROSI</name>
<evidence type="ECO:0008006" key="3">
    <source>
        <dbReference type="Google" id="ProtNLM"/>
    </source>
</evidence>
<protein>
    <recommendedName>
        <fullName evidence="3">Amino acid transporter transmembrane domain-containing protein</fullName>
    </recommendedName>
</protein>
<organism evidence="2">
    <name type="scientific">Populus davidiana</name>
    <dbReference type="NCBI Taxonomy" id="266767"/>
    <lineage>
        <taxon>Eukaryota</taxon>
        <taxon>Viridiplantae</taxon>
        <taxon>Streptophyta</taxon>
        <taxon>Embryophyta</taxon>
        <taxon>Tracheophyta</taxon>
        <taxon>Spermatophyta</taxon>
        <taxon>Magnoliopsida</taxon>
        <taxon>eudicotyledons</taxon>
        <taxon>Gunneridae</taxon>
        <taxon>Pentapetalae</taxon>
        <taxon>rosids</taxon>
        <taxon>fabids</taxon>
        <taxon>Malpighiales</taxon>
        <taxon>Salicaceae</taxon>
        <taxon>Saliceae</taxon>
        <taxon>Populus</taxon>
    </lineage>
</organism>
<keyword evidence="1" id="KW-0472">Membrane</keyword>
<reference evidence="2" key="1">
    <citation type="submission" date="2020-03" db="EMBL/GenBank/DDBJ databases">
        <authorList>
            <person name="Zhang R."/>
        </authorList>
    </citation>
    <scope>NUCLEOTIDE SEQUENCE</scope>
</reference>
<evidence type="ECO:0000256" key="1">
    <source>
        <dbReference type="SAM" id="Phobius"/>
    </source>
</evidence>
<evidence type="ECO:0000313" key="2">
    <source>
        <dbReference type="EMBL" id="NUU94262.1"/>
    </source>
</evidence>
<dbReference type="AlphaFoldDB" id="A0A6M2FA13"/>
<feature type="transmembrane region" description="Helical" evidence="1">
    <location>
        <begin position="46"/>
        <end position="68"/>
    </location>
</feature>
<keyword evidence="1" id="KW-1133">Transmembrane helix</keyword>
<proteinExistence type="predicted"/>
<accession>A0A6M2FA13</accession>
<keyword evidence="1" id="KW-0812">Transmembrane</keyword>